<protein>
    <submittedName>
        <fullName evidence="1">Uncharacterized protein</fullName>
    </submittedName>
</protein>
<dbReference type="AlphaFoldDB" id="A0AAF0QF83"/>
<accession>A0AAF0QF83</accession>
<keyword evidence="2" id="KW-1185">Reference proteome</keyword>
<reference evidence="1" key="1">
    <citation type="submission" date="2023-08" db="EMBL/GenBank/DDBJ databases">
        <title>A de novo genome assembly of Solanum verrucosum Schlechtendal, a Mexican diploid species geographically isolated from the other diploid A-genome species in potato relatives.</title>
        <authorList>
            <person name="Hosaka K."/>
        </authorList>
    </citation>
    <scope>NUCLEOTIDE SEQUENCE</scope>
    <source>
        <tissue evidence="1">Young leaves</tissue>
    </source>
</reference>
<proteinExistence type="predicted"/>
<dbReference type="EMBL" id="CP133615">
    <property type="protein sequence ID" value="WMV22692.1"/>
    <property type="molecule type" value="Genomic_DNA"/>
</dbReference>
<organism evidence="1 2">
    <name type="scientific">Solanum verrucosum</name>
    <dbReference type="NCBI Taxonomy" id="315347"/>
    <lineage>
        <taxon>Eukaryota</taxon>
        <taxon>Viridiplantae</taxon>
        <taxon>Streptophyta</taxon>
        <taxon>Embryophyta</taxon>
        <taxon>Tracheophyta</taxon>
        <taxon>Spermatophyta</taxon>
        <taxon>Magnoliopsida</taxon>
        <taxon>eudicotyledons</taxon>
        <taxon>Gunneridae</taxon>
        <taxon>Pentapetalae</taxon>
        <taxon>asterids</taxon>
        <taxon>lamiids</taxon>
        <taxon>Solanales</taxon>
        <taxon>Solanaceae</taxon>
        <taxon>Solanoideae</taxon>
        <taxon>Solaneae</taxon>
        <taxon>Solanum</taxon>
    </lineage>
</organism>
<dbReference type="Proteomes" id="UP001234989">
    <property type="component" value="Chromosome 4"/>
</dbReference>
<evidence type="ECO:0000313" key="2">
    <source>
        <dbReference type="Proteomes" id="UP001234989"/>
    </source>
</evidence>
<name>A0AAF0QF83_SOLVR</name>
<gene>
    <name evidence="1" type="ORF">MTR67_016077</name>
</gene>
<sequence length="88" mass="10098">MLSTVGMPGLGKKNFGQAPSNCGMVTRVCKAYIRVNHKFLGQKYPWIVVRLYWACQLLRWHLGLLVAVQYDYCGRICVLCNKTDLEFL</sequence>
<evidence type="ECO:0000313" key="1">
    <source>
        <dbReference type="EMBL" id="WMV22692.1"/>
    </source>
</evidence>